<gene>
    <name evidence="1" type="ordered locus">VIBHAR_06225</name>
</gene>
<evidence type="ECO:0000313" key="2">
    <source>
        <dbReference type="Proteomes" id="UP000008152"/>
    </source>
</evidence>
<dbReference type="EMBL" id="CP000790">
    <property type="protein sequence ID" value="ABU74117.1"/>
    <property type="molecule type" value="Genomic_DNA"/>
</dbReference>
<organism evidence="1 2">
    <name type="scientific">Vibrio campbellii (strain ATCC BAA-1116)</name>
    <dbReference type="NCBI Taxonomy" id="2902295"/>
    <lineage>
        <taxon>Bacteria</taxon>
        <taxon>Pseudomonadati</taxon>
        <taxon>Pseudomonadota</taxon>
        <taxon>Gammaproteobacteria</taxon>
        <taxon>Vibrionales</taxon>
        <taxon>Vibrionaceae</taxon>
        <taxon>Vibrio</taxon>
    </lineage>
</organism>
<dbReference type="AlphaFoldDB" id="A7N205"/>
<dbReference type="Proteomes" id="UP000008152">
    <property type="component" value="Chromosome II"/>
</dbReference>
<proteinExistence type="predicted"/>
<evidence type="ECO:0000313" key="1">
    <source>
        <dbReference type="EMBL" id="ABU74117.1"/>
    </source>
</evidence>
<name>A7N205_VIBC1</name>
<protein>
    <submittedName>
        <fullName evidence="1">Uncharacterized protein</fullName>
    </submittedName>
</protein>
<dbReference type="PATRIC" id="fig|338187.36.peg.5085"/>
<sequence>MKPIAFYRSASHRCSKLHQTVFNPWFKQKYFLIFSRFTSLFCHF</sequence>
<accession>A7N205</accession>
<reference evidence="1 2" key="1">
    <citation type="submission" date="2007-08" db="EMBL/GenBank/DDBJ databases">
        <authorList>
            <consortium name="The Vibrio harveyi Genome Sequencing Project"/>
            <person name="Bassler B."/>
            <person name="Clifton S.W."/>
            <person name="Fulton L."/>
            <person name="Delehaunty K."/>
            <person name="Fronick C."/>
            <person name="Harrison M."/>
            <person name="Markivic C."/>
            <person name="Fulton R."/>
            <person name="Tin-Wollam A.-M."/>
            <person name="Shah N."/>
            <person name="Pepin K."/>
            <person name="Nash W."/>
            <person name="Thiruvilangam P."/>
            <person name="Bhonagiri V."/>
            <person name="Waters C."/>
            <person name="Tu K.C."/>
            <person name="Irgon J."/>
            <person name="Wilson R.K."/>
        </authorList>
    </citation>
    <scope>NUCLEOTIDE SEQUENCE [LARGE SCALE GENOMIC DNA]</scope>
    <source>
        <strain evidence="2">ATCC BAA-1116 / BB120</strain>
    </source>
</reference>
<dbReference type="KEGG" id="vha:VIBHAR_06225"/>